<evidence type="ECO:0000256" key="10">
    <source>
        <dbReference type="ARBA" id="ARBA00041723"/>
    </source>
</evidence>
<protein>
    <recommendedName>
        <fullName evidence="9">Putative sodium-coupled neutral amino acid transporter 11</fullName>
    </recommendedName>
    <alternativeName>
        <fullName evidence="10">Solute carrier family 38 member 11</fullName>
    </alternativeName>
</protein>
<dbReference type="PANTHER" id="PTHR22950">
    <property type="entry name" value="AMINO ACID TRANSPORTER"/>
    <property type="match status" value="1"/>
</dbReference>
<name>A0AA35RF87_GEOBA</name>
<feature type="domain" description="Amino acid transporter transmembrane" evidence="13">
    <location>
        <begin position="57"/>
        <end position="357"/>
    </location>
</feature>
<evidence type="ECO:0000256" key="5">
    <source>
        <dbReference type="ARBA" id="ARBA00022970"/>
    </source>
</evidence>
<keyword evidence="6 12" id="KW-1133">Transmembrane helix</keyword>
<feature type="transmembrane region" description="Helical" evidence="12">
    <location>
        <begin position="219"/>
        <end position="237"/>
    </location>
</feature>
<feature type="transmembrane region" description="Helical" evidence="12">
    <location>
        <begin position="59"/>
        <end position="83"/>
    </location>
</feature>
<comment type="similarity">
    <text evidence="2">Belongs to the amino acid/polyamine transporter 2 family.</text>
</comment>
<evidence type="ECO:0000256" key="4">
    <source>
        <dbReference type="ARBA" id="ARBA00022692"/>
    </source>
</evidence>
<evidence type="ECO:0000256" key="9">
    <source>
        <dbReference type="ARBA" id="ARBA00040814"/>
    </source>
</evidence>
<evidence type="ECO:0000259" key="13">
    <source>
        <dbReference type="Pfam" id="PF01490"/>
    </source>
</evidence>
<keyword evidence="3" id="KW-0813">Transport</keyword>
<feature type="region of interest" description="Disordered" evidence="11">
    <location>
        <begin position="1"/>
        <end position="24"/>
    </location>
</feature>
<evidence type="ECO:0000256" key="1">
    <source>
        <dbReference type="ARBA" id="ARBA00004141"/>
    </source>
</evidence>
<dbReference type="PANTHER" id="PTHR22950:SF458">
    <property type="entry name" value="SODIUM-COUPLED NEUTRAL AMINO ACID TRANSPORTER 11-RELATED"/>
    <property type="match status" value="1"/>
</dbReference>
<keyword evidence="15" id="KW-1185">Reference proteome</keyword>
<evidence type="ECO:0000256" key="6">
    <source>
        <dbReference type="ARBA" id="ARBA00022989"/>
    </source>
</evidence>
<organism evidence="14 15">
    <name type="scientific">Geodia barretti</name>
    <name type="common">Barrett's horny sponge</name>
    <dbReference type="NCBI Taxonomy" id="519541"/>
    <lineage>
        <taxon>Eukaryota</taxon>
        <taxon>Metazoa</taxon>
        <taxon>Porifera</taxon>
        <taxon>Demospongiae</taxon>
        <taxon>Heteroscleromorpha</taxon>
        <taxon>Tetractinellida</taxon>
        <taxon>Astrophorina</taxon>
        <taxon>Geodiidae</taxon>
        <taxon>Geodia</taxon>
    </lineage>
</organism>
<keyword evidence="7 12" id="KW-0472">Membrane</keyword>
<dbReference type="GO" id="GO:0016020">
    <property type="term" value="C:membrane"/>
    <property type="evidence" value="ECO:0007669"/>
    <property type="project" value="UniProtKB-SubCell"/>
</dbReference>
<keyword evidence="4 12" id="KW-0812">Transmembrane</keyword>
<comment type="subcellular location">
    <subcellularLocation>
        <location evidence="1">Membrane</location>
        <topology evidence="1">Multi-pass membrane protein</topology>
    </subcellularLocation>
</comment>
<accession>A0AA35RF87</accession>
<comment type="caution">
    <text evidence="14">The sequence shown here is derived from an EMBL/GenBank/DDBJ whole genome shotgun (WGS) entry which is preliminary data.</text>
</comment>
<evidence type="ECO:0000256" key="12">
    <source>
        <dbReference type="SAM" id="Phobius"/>
    </source>
</evidence>
<dbReference type="AlphaFoldDB" id="A0AA35RF87"/>
<feature type="transmembrane region" description="Helical" evidence="12">
    <location>
        <begin position="289"/>
        <end position="312"/>
    </location>
</feature>
<dbReference type="InterPro" id="IPR013057">
    <property type="entry name" value="AA_transpt_TM"/>
</dbReference>
<sequence>MDDRGGLGNINESPPLDAPTPRDVHMKFPAAEGSSLNTRPATGGLGTLRSGWKRLMQGTIFSSVFTLLSTCIGAGTLSLPYAFQQGGLIPASIIFFLIMVVSITVGFQLFAAKRYCEQLNPGTQVWGYEDIALVAFGPIGKIIVLLTLIVLLVLTLIAYMIFTRDQLDLIVQFALTKTGHIPTCSPLMNCAVLVSMAFIPIFPVTLLRVLTPMQITSTFGMMCITYVGITMFIKMVIYQSNRPVNRASIAPEDPSGLLITVSYCSLSFVCHFNLLPLQKELHRPTKKRMSIIVVFSMLLAYTLYNLVIFSGVFRFFGDLQEDVMLNYPRTDVLMTTARVALFFTLLCSYPVLLHPTRGRHKQTRHL</sequence>
<feature type="transmembrane region" description="Helical" evidence="12">
    <location>
        <begin position="89"/>
        <end position="110"/>
    </location>
</feature>
<keyword evidence="5" id="KW-0029">Amino-acid transport</keyword>
<evidence type="ECO:0000256" key="3">
    <source>
        <dbReference type="ARBA" id="ARBA00022448"/>
    </source>
</evidence>
<evidence type="ECO:0000256" key="2">
    <source>
        <dbReference type="ARBA" id="ARBA00008066"/>
    </source>
</evidence>
<dbReference type="Proteomes" id="UP001174909">
    <property type="component" value="Unassembled WGS sequence"/>
</dbReference>
<dbReference type="EMBL" id="CASHTH010001010">
    <property type="protein sequence ID" value="CAI8010114.1"/>
    <property type="molecule type" value="Genomic_DNA"/>
</dbReference>
<feature type="transmembrane region" description="Helical" evidence="12">
    <location>
        <begin position="131"/>
        <end position="162"/>
    </location>
</feature>
<feature type="transmembrane region" description="Helical" evidence="12">
    <location>
        <begin position="186"/>
        <end position="207"/>
    </location>
</feature>
<evidence type="ECO:0000313" key="14">
    <source>
        <dbReference type="EMBL" id="CAI8010114.1"/>
    </source>
</evidence>
<evidence type="ECO:0000256" key="11">
    <source>
        <dbReference type="SAM" id="MobiDB-lite"/>
    </source>
</evidence>
<proteinExistence type="inferred from homology"/>
<comment type="function">
    <text evidence="8">Putative sodium-dependent amino acid/proton antiporter.</text>
</comment>
<gene>
    <name evidence="14" type="ORF">GBAR_LOCUS6696</name>
</gene>
<dbReference type="Pfam" id="PF01490">
    <property type="entry name" value="Aa_trans"/>
    <property type="match status" value="1"/>
</dbReference>
<evidence type="ECO:0000256" key="7">
    <source>
        <dbReference type="ARBA" id="ARBA00023136"/>
    </source>
</evidence>
<feature type="transmembrane region" description="Helical" evidence="12">
    <location>
        <begin position="332"/>
        <end position="352"/>
    </location>
</feature>
<dbReference type="GO" id="GO:0015179">
    <property type="term" value="F:L-amino acid transmembrane transporter activity"/>
    <property type="evidence" value="ECO:0007669"/>
    <property type="project" value="TreeGrafter"/>
</dbReference>
<feature type="transmembrane region" description="Helical" evidence="12">
    <location>
        <begin position="257"/>
        <end position="277"/>
    </location>
</feature>
<reference evidence="14" key="1">
    <citation type="submission" date="2023-03" db="EMBL/GenBank/DDBJ databases">
        <authorList>
            <person name="Steffen K."/>
            <person name="Cardenas P."/>
        </authorList>
    </citation>
    <scope>NUCLEOTIDE SEQUENCE</scope>
</reference>
<evidence type="ECO:0000256" key="8">
    <source>
        <dbReference type="ARBA" id="ARBA00037101"/>
    </source>
</evidence>
<evidence type="ECO:0000313" key="15">
    <source>
        <dbReference type="Proteomes" id="UP001174909"/>
    </source>
</evidence>